<sequence>MNNNIVEIERAQREMEITLDDRPSVERLAQEAQPHIERLMAEIRRRNEWWRDLPPRRSAYAYLGRLAGEIRIPHAFREYVITTVLNDMYSYGKIQRLIDDPLVSDIQIYGDFGTFYIKAGKRYESTEGRMTNDELYAFVQKKLSGTNYHFDLSQPSCDAILPDGYRMHVVGGPAGWTLPEDEDGRRLERDCLIVTIRKPLRNFTLEELRDLHTLDDNILLFFEWMQRLARPFLVVGGTGSSKSTLMAALLGLVPPERMSCIIEEMPELQPLCPRAARLYERAPNAEGKGAVRMDQQVVNTLRMQFDNVYIGEIRTSPVTWQFFQAASTVTYQTASTFHVRGWPDTAAALRRLAALLSSHDSRPTTTMVGDLITMGVRHMIGMMSVPEKGGKRVVEISEILPFEPQERRIPYIVIAEWEPKTDTWRFHGITEAMVHEADVQGYTISGLPVQANPEIRYVYL</sequence>
<organism evidence="3 4">
    <name type="scientific">Alicyclobacillus acidocaldarius subsp. acidocaldarius (strain ATCC 27009 / DSM 446 / BCRC 14685 / JCM 5260 / KCTC 1825 / NBRC 15652 / NCIMB 11725 / NRRL B-14509 / 104-IA)</name>
    <name type="common">Bacillus acidocaldarius</name>
    <dbReference type="NCBI Taxonomy" id="521098"/>
    <lineage>
        <taxon>Bacteria</taxon>
        <taxon>Bacillati</taxon>
        <taxon>Bacillota</taxon>
        <taxon>Bacilli</taxon>
        <taxon>Bacillales</taxon>
        <taxon>Alicyclobacillaceae</taxon>
        <taxon>Alicyclobacillus</taxon>
    </lineage>
</organism>
<accession>C8WVV5</accession>
<comment type="similarity">
    <text evidence="1">Belongs to the GSP E family.</text>
</comment>
<feature type="domain" description="Bacterial type II secretion system protein E" evidence="2">
    <location>
        <begin position="194"/>
        <end position="355"/>
    </location>
</feature>
<dbReference type="Gene3D" id="3.30.450.380">
    <property type="match status" value="1"/>
</dbReference>
<dbReference type="Gene3D" id="3.40.50.300">
    <property type="entry name" value="P-loop containing nucleotide triphosphate hydrolases"/>
    <property type="match status" value="1"/>
</dbReference>
<dbReference type="GO" id="GO:0016887">
    <property type="term" value="F:ATP hydrolysis activity"/>
    <property type="evidence" value="ECO:0007669"/>
    <property type="project" value="InterPro"/>
</dbReference>
<dbReference type="Proteomes" id="UP000001917">
    <property type="component" value="Chromosome"/>
</dbReference>
<protein>
    <submittedName>
        <fullName evidence="3">Type II secretion system protein E</fullName>
    </submittedName>
</protein>
<dbReference type="STRING" id="521098.Aaci_1196"/>
<dbReference type="EMBL" id="CP001727">
    <property type="protein sequence ID" value="ACV58227.1"/>
    <property type="molecule type" value="Genomic_DNA"/>
</dbReference>
<dbReference type="RefSeq" id="WP_012810569.1">
    <property type="nucleotide sequence ID" value="NC_013205.1"/>
</dbReference>
<evidence type="ECO:0000259" key="2">
    <source>
        <dbReference type="Pfam" id="PF00437"/>
    </source>
</evidence>
<dbReference type="InterPro" id="IPR001482">
    <property type="entry name" value="T2SS/T4SS_dom"/>
</dbReference>
<proteinExistence type="inferred from homology"/>
<evidence type="ECO:0000256" key="1">
    <source>
        <dbReference type="ARBA" id="ARBA00006611"/>
    </source>
</evidence>
<dbReference type="SUPFAM" id="SSF52540">
    <property type="entry name" value="P-loop containing nucleoside triphosphate hydrolases"/>
    <property type="match status" value="1"/>
</dbReference>
<dbReference type="Pfam" id="PF00437">
    <property type="entry name" value="T2SSE"/>
    <property type="match status" value="1"/>
</dbReference>
<evidence type="ECO:0000313" key="4">
    <source>
        <dbReference type="Proteomes" id="UP000001917"/>
    </source>
</evidence>
<dbReference type="InterPro" id="IPR050921">
    <property type="entry name" value="T4SS_GSP_E_ATPase"/>
</dbReference>
<reference evidence="3 4" key="2">
    <citation type="journal article" date="2010" name="Stand. Genomic Sci.">
        <title>Complete genome sequence of Alicyclobacillus acidocaldarius type strain (104-IA).</title>
        <authorList>
            <person name="Mavromatis K."/>
            <person name="Sikorski J."/>
            <person name="Lapidus A."/>
            <person name="Glavina Del Rio T."/>
            <person name="Copeland A."/>
            <person name="Tice H."/>
            <person name="Cheng J.F."/>
            <person name="Lucas S."/>
            <person name="Chen F."/>
            <person name="Nolan M."/>
            <person name="Bruce D."/>
            <person name="Goodwin L."/>
            <person name="Pitluck S."/>
            <person name="Ivanova N."/>
            <person name="Ovchinnikova G."/>
            <person name="Pati A."/>
            <person name="Chen A."/>
            <person name="Palaniappan K."/>
            <person name="Land M."/>
            <person name="Hauser L."/>
            <person name="Chang Y.J."/>
            <person name="Jeffries C.D."/>
            <person name="Chain P."/>
            <person name="Meincke L."/>
            <person name="Sims D."/>
            <person name="Chertkov O."/>
            <person name="Han C."/>
            <person name="Brettin T."/>
            <person name="Detter J.C."/>
            <person name="Wahrenburg C."/>
            <person name="Rohde M."/>
            <person name="Pukall R."/>
            <person name="Goker M."/>
            <person name="Bristow J."/>
            <person name="Eisen J.A."/>
            <person name="Markowitz V."/>
            <person name="Hugenholtz P."/>
            <person name="Klenk H.P."/>
            <person name="Kyrpides N.C."/>
        </authorList>
    </citation>
    <scope>NUCLEOTIDE SEQUENCE [LARGE SCALE GENOMIC DNA]</scope>
    <source>
        <strain evidence="4">ATCC 27009 / DSM 446 / BCRC 14685 / JCM 5260 / KCTC 1825 / NBRC 15652 / NCIMB 11725 / NRRL B-14509 / 104-IA</strain>
    </source>
</reference>
<evidence type="ECO:0000313" key="3">
    <source>
        <dbReference type="EMBL" id="ACV58227.1"/>
    </source>
</evidence>
<keyword evidence="4" id="KW-1185">Reference proteome</keyword>
<gene>
    <name evidence="3" type="ordered locus">Aaci_1196</name>
</gene>
<reference evidence="4" key="1">
    <citation type="submission" date="2009-09" db="EMBL/GenBank/DDBJ databases">
        <title>The complete chromosome of Alicyclobacillus acidocaldarius subsp. acidocaldarius DSM 446.</title>
        <authorList>
            <consortium name="US DOE Joint Genome Institute (JGI-PGF)"/>
            <person name="Lucas S."/>
            <person name="Copeland A."/>
            <person name="Lapidus A."/>
            <person name="Glavina del Rio T."/>
            <person name="Dalin E."/>
            <person name="Tice H."/>
            <person name="Bruce D."/>
            <person name="Goodwin L."/>
            <person name="Pitluck S."/>
            <person name="Kyrpides N."/>
            <person name="Mavromatis K."/>
            <person name="Ivanova N."/>
            <person name="Ovchinnikova G."/>
            <person name="Chertkov O."/>
            <person name="Sims D."/>
            <person name="Brettin T."/>
            <person name="Detter J.C."/>
            <person name="Han C."/>
            <person name="Larimer F."/>
            <person name="Land M."/>
            <person name="Hauser L."/>
            <person name="Markowitz V."/>
            <person name="Cheng J.-F."/>
            <person name="Hugenholtz P."/>
            <person name="Woyke T."/>
            <person name="Wu D."/>
            <person name="Pukall R."/>
            <person name="Klenk H.-P."/>
            <person name="Eisen J.A."/>
        </authorList>
    </citation>
    <scope>NUCLEOTIDE SEQUENCE [LARGE SCALE GENOMIC DNA]</scope>
    <source>
        <strain evidence="4">ATCC 27009 / DSM 446 / BCRC 14685 / JCM 5260 / KCTC 1825 / NBRC 15652 / NCIMB 11725 / NRRL B-14509 / 104-IA</strain>
    </source>
</reference>
<dbReference type="InterPro" id="IPR027417">
    <property type="entry name" value="P-loop_NTPase"/>
</dbReference>
<dbReference type="eggNOG" id="COG4962">
    <property type="taxonomic scope" value="Bacteria"/>
</dbReference>
<dbReference type="HOGENOM" id="CLU_594019_0_0_9"/>
<dbReference type="PANTHER" id="PTHR30486:SF6">
    <property type="entry name" value="TYPE IV PILUS RETRACTATION ATPASE PILT"/>
    <property type="match status" value="1"/>
</dbReference>
<dbReference type="AlphaFoldDB" id="C8WVV5"/>
<name>C8WVV5_ALIAD</name>
<dbReference type="KEGG" id="aac:Aaci_1196"/>
<dbReference type="PANTHER" id="PTHR30486">
    <property type="entry name" value="TWITCHING MOTILITY PROTEIN PILT"/>
    <property type="match status" value="1"/>
</dbReference>